<name>A0A8S9JM97_BRACR</name>
<sequence>MNRLCDLKQLIGASKKTKTYGARRILKRRMCTTSEYIDWCCSDSGGFRDCTPNLTRWNLLRTKHSQKSCIVCDELVLPEPSCHQGAMRFQWYRH</sequence>
<evidence type="ECO:0000313" key="1">
    <source>
        <dbReference type="EMBL" id="KAF2582537.1"/>
    </source>
</evidence>
<comment type="caution">
    <text evidence="1">The sequence shown here is derived from an EMBL/GenBank/DDBJ whole genome shotgun (WGS) entry which is preliminary data.</text>
</comment>
<protein>
    <submittedName>
        <fullName evidence="1">Uncharacterized protein</fullName>
    </submittedName>
</protein>
<dbReference type="Proteomes" id="UP000712281">
    <property type="component" value="Unassembled WGS sequence"/>
</dbReference>
<proteinExistence type="predicted"/>
<evidence type="ECO:0000313" key="2">
    <source>
        <dbReference type="Proteomes" id="UP000712281"/>
    </source>
</evidence>
<organism evidence="1 2">
    <name type="scientific">Brassica cretica</name>
    <name type="common">Mustard</name>
    <dbReference type="NCBI Taxonomy" id="69181"/>
    <lineage>
        <taxon>Eukaryota</taxon>
        <taxon>Viridiplantae</taxon>
        <taxon>Streptophyta</taxon>
        <taxon>Embryophyta</taxon>
        <taxon>Tracheophyta</taxon>
        <taxon>Spermatophyta</taxon>
        <taxon>Magnoliopsida</taxon>
        <taxon>eudicotyledons</taxon>
        <taxon>Gunneridae</taxon>
        <taxon>Pentapetalae</taxon>
        <taxon>rosids</taxon>
        <taxon>malvids</taxon>
        <taxon>Brassicales</taxon>
        <taxon>Brassicaceae</taxon>
        <taxon>Brassiceae</taxon>
        <taxon>Brassica</taxon>
    </lineage>
</organism>
<accession>A0A8S9JM97</accession>
<gene>
    <name evidence="1" type="ORF">F2Q68_00004088</name>
</gene>
<dbReference type="EMBL" id="QGKW02001660">
    <property type="protein sequence ID" value="KAF2582537.1"/>
    <property type="molecule type" value="Genomic_DNA"/>
</dbReference>
<reference evidence="1" key="1">
    <citation type="submission" date="2019-12" db="EMBL/GenBank/DDBJ databases">
        <title>Genome sequencing and annotation of Brassica cretica.</title>
        <authorList>
            <person name="Studholme D.J."/>
            <person name="Sarris P.F."/>
        </authorList>
    </citation>
    <scope>NUCLEOTIDE SEQUENCE</scope>
    <source>
        <strain evidence="1">PFS-001/15</strain>
        <tissue evidence="1">Leaf</tissue>
    </source>
</reference>
<dbReference type="AlphaFoldDB" id="A0A8S9JM97"/>